<evidence type="ECO:0000313" key="2">
    <source>
        <dbReference type="Proteomes" id="UP000749040"/>
    </source>
</evidence>
<keyword evidence="2" id="KW-1185">Reference proteome</keyword>
<dbReference type="EMBL" id="JADKYB010000008">
    <property type="protein sequence ID" value="MBM9506141.1"/>
    <property type="molecule type" value="Genomic_DNA"/>
</dbReference>
<name>A0ABS2TUE9_9ACTN</name>
<protein>
    <submittedName>
        <fullName evidence="1">Uncharacterized protein</fullName>
    </submittedName>
</protein>
<evidence type="ECO:0000313" key="1">
    <source>
        <dbReference type="EMBL" id="MBM9506141.1"/>
    </source>
</evidence>
<gene>
    <name evidence="1" type="ORF">ITX44_16590</name>
</gene>
<dbReference type="Proteomes" id="UP000749040">
    <property type="component" value="Unassembled WGS sequence"/>
</dbReference>
<comment type="caution">
    <text evidence="1">The sequence shown here is derived from an EMBL/GenBank/DDBJ whole genome shotgun (WGS) entry which is preliminary data.</text>
</comment>
<reference evidence="1 2" key="1">
    <citation type="submission" date="2021-01" db="EMBL/GenBank/DDBJ databases">
        <title>Streptomyces acididurans sp. nov., isolated from a peat swamp forest soil.</title>
        <authorList>
            <person name="Chantavorakit T."/>
            <person name="Duangmal K."/>
        </authorList>
    </citation>
    <scope>NUCLEOTIDE SEQUENCE [LARGE SCALE GENOMIC DNA]</scope>
    <source>
        <strain evidence="1 2">KK5PA1</strain>
    </source>
</reference>
<sequence length="105" mass="11403">MMTDEASSALANAWQEFDTPLRMRKGFDENAYLTLKTALQACAESWVSLDAIPRLGANILVDIFPATEGNVGLYTGEAADRVMEAAYELQELVGECVGLDTDLPT</sequence>
<accession>A0ABS2TUE9</accession>
<organism evidence="1 2">
    <name type="scientific">Actinacidiphila acididurans</name>
    <dbReference type="NCBI Taxonomy" id="2784346"/>
    <lineage>
        <taxon>Bacteria</taxon>
        <taxon>Bacillati</taxon>
        <taxon>Actinomycetota</taxon>
        <taxon>Actinomycetes</taxon>
        <taxon>Kitasatosporales</taxon>
        <taxon>Streptomycetaceae</taxon>
        <taxon>Actinacidiphila</taxon>
    </lineage>
</organism>
<proteinExistence type="predicted"/>